<keyword evidence="7" id="KW-1185">Reference proteome</keyword>
<dbReference type="InterPro" id="IPR000651">
    <property type="entry name" value="Ras-like_Gua-exchang_fac_N"/>
</dbReference>
<feature type="region of interest" description="Disordered" evidence="3">
    <location>
        <begin position="187"/>
        <end position="339"/>
    </location>
</feature>
<feature type="compositionally biased region" description="Low complexity" evidence="3">
    <location>
        <begin position="233"/>
        <end position="249"/>
    </location>
</feature>
<proteinExistence type="predicted"/>
<evidence type="ECO:0000313" key="6">
    <source>
        <dbReference type="EMBL" id="KAJ1909857.1"/>
    </source>
</evidence>
<dbReference type="OrthoDB" id="546434at2759"/>
<evidence type="ECO:0000256" key="2">
    <source>
        <dbReference type="PROSITE-ProRule" id="PRU00168"/>
    </source>
</evidence>
<dbReference type="InterPro" id="IPR036964">
    <property type="entry name" value="RASGEF_cat_dom_sf"/>
</dbReference>
<dbReference type="Gene3D" id="1.20.870.10">
    <property type="entry name" value="Son of sevenless (SoS) protein Chain: S domain 1"/>
    <property type="match status" value="1"/>
</dbReference>
<dbReference type="InterPro" id="IPR001895">
    <property type="entry name" value="RASGEF_cat_dom"/>
</dbReference>
<dbReference type="InterPro" id="IPR008937">
    <property type="entry name" value="Ras-like_GEF"/>
</dbReference>
<evidence type="ECO:0008006" key="8">
    <source>
        <dbReference type="Google" id="ProtNLM"/>
    </source>
</evidence>
<dbReference type="Pfam" id="PF00617">
    <property type="entry name" value="RasGEF"/>
    <property type="match status" value="1"/>
</dbReference>
<feature type="compositionally biased region" description="Polar residues" evidence="3">
    <location>
        <begin position="92"/>
        <end position="108"/>
    </location>
</feature>
<feature type="domain" description="N-terminal Ras-GEF" evidence="5">
    <location>
        <begin position="515"/>
        <end position="681"/>
    </location>
</feature>
<feature type="region of interest" description="Disordered" evidence="3">
    <location>
        <begin position="77"/>
        <end position="129"/>
    </location>
</feature>
<dbReference type="CDD" id="cd06224">
    <property type="entry name" value="REM"/>
    <property type="match status" value="1"/>
</dbReference>
<dbReference type="InterPro" id="IPR023578">
    <property type="entry name" value="Ras_GEF_dom_sf"/>
</dbReference>
<dbReference type="Proteomes" id="UP001150569">
    <property type="component" value="Unassembled WGS sequence"/>
</dbReference>
<dbReference type="EMBL" id="JANBPT010001134">
    <property type="protein sequence ID" value="KAJ1909857.1"/>
    <property type="molecule type" value="Genomic_DNA"/>
</dbReference>
<dbReference type="PANTHER" id="PTHR23113:SF363">
    <property type="entry name" value="PROTEIN SON OF SEVENLESS"/>
    <property type="match status" value="1"/>
</dbReference>
<feature type="region of interest" description="Disordered" evidence="3">
    <location>
        <begin position="1"/>
        <end position="32"/>
    </location>
</feature>
<sequence length="1347" mass="147816">MEAFLKQTYEELQGRTRVPPPAPSDNLRTSHTAQHEYEALIDSLRHVRPPPVNTYHPDGATDDHDEGLFSSTVPNSCHLPTSYNPTKPAYTASLTSRSNASQSDQLDSYVSPPAISSEETPVDDTPRKPKFGFGTFTLFRKKKRQLAKIEVPPSQPHIVTPADYVSLPTPDTPETAVRSHIVPLRKLSQSAHSSDDASDPVRPAPFPPRSSIRRGAETAGDYIARLRSERSEPSSLRAAARPDLPALGAQSRQSNDLLKLPRLEPLTTQSQTQTPDADSGEPRSLFSTSDNGVGSGGLPPRHPTALASQRGDPDPEPAILPNREGAERSLYTLSRTPSSTYDSRMASRTSFVLKFNKHSQDICVGYEPACVAATTAAVRGKTIRGPKMTSKAARVGWLAIDMDHGRDIVGKLGGSFLEALQCRFVSTIAPRTWAGELLDEITALPVPRDRILDALKGGRVDSLVSDRAGLLVLSRAARTGTSTLLHSRPLVWWSAEMEDADSEEYFEVLIKTGRPRRLLKAASLRALVFRLASPHETDIEFMNDFLRGFRFLAHPVDVLRLLVVRYLHCAYAQHFVAERLRPSWSPAVPDSGTTDANPAVDSLAAAPPRTTQAPALPHQQPIIQIRILNVVKRWFDNYLDDFRKFPELTRLLVLFLQHIRRDQRRATFVTSMLAKLQAHADLDLGAFRSPESPSDLPCGYPYTNNATPVASFAHLPAADTDSSYPESVPVSAAGSIRSISGSSITGGGGYKKLFFGGNKSRKRPDAKLLGSYRAGHGHSSASLRAGLESRPSYSVRDLDPKELFHQLTLIEHTMFRAISIDEFCHHGKSKNSDERQTFAPKLNDLIRWFNRMAIWVAKQILTTVELNDRIRLVQTFIHIAHQCLIWHNYNTCFEIVSALTLSSVKRLHRTWAGVSSKSQMMLNQLNTIMSQRPNYKMYRACLRGVWDTNGVGVEVTEDNSAPLSAARSQLDKVIDFQVESSGILHMGSSVALLPFIGVHLTDLLYSDEGNVSYIEPSRLNEPFPVALVNNTLISNSSIAHSNDWSSIHTVRRRESRLGNECVATPNSVETPRYDFRALALVSPAMLGPRHGGLPPGPYLALASRGRLGSAQGYSAGIPSPLPPLSAGGRAHESFAHLSPGLPLLVSDDPSAILLCSQIPLINCSKLRLMSTMLQKIQAAQQNLYPFKENLDLQCWLRSEVGHIFQSQLLPSSPYAFQALPPHLTAKLPVRIIPNVMSLGALQPDAQLHPNPSSPVHMTSSSSGASAYALPSLSREASSATSTTSSATLYNPLVGGIDANIASRLNGIKPGKSTDDFIRVSEDPEEWEAWLHKLSRRLEPPASVPKLS</sequence>
<feature type="domain" description="Ras-GEF" evidence="4">
    <location>
        <begin position="799"/>
        <end position="1073"/>
    </location>
</feature>
<name>A0A9W8DM32_9FUNG</name>
<dbReference type="GO" id="GO:0005085">
    <property type="term" value="F:guanyl-nucleotide exchange factor activity"/>
    <property type="evidence" value="ECO:0007669"/>
    <property type="project" value="UniProtKB-KW"/>
</dbReference>
<reference evidence="6" key="1">
    <citation type="submission" date="2022-07" db="EMBL/GenBank/DDBJ databases">
        <title>Phylogenomic reconstructions and comparative analyses of Kickxellomycotina fungi.</title>
        <authorList>
            <person name="Reynolds N.K."/>
            <person name="Stajich J.E."/>
            <person name="Barry K."/>
            <person name="Grigoriev I.V."/>
            <person name="Crous P."/>
            <person name="Smith M.E."/>
        </authorList>
    </citation>
    <scope>NUCLEOTIDE SEQUENCE</scope>
    <source>
        <strain evidence="6">RSA 861</strain>
    </source>
</reference>
<dbReference type="PROSITE" id="PS50009">
    <property type="entry name" value="RASGEF_CAT"/>
    <property type="match status" value="1"/>
</dbReference>
<dbReference type="SUPFAM" id="SSF48366">
    <property type="entry name" value="Ras GEF"/>
    <property type="match status" value="1"/>
</dbReference>
<protein>
    <recommendedName>
        <fullName evidence="8">Ras GEF</fullName>
    </recommendedName>
</protein>
<dbReference type="GO" id="GO:0007265">
    <property type="term" value="P:Ras protein signal transduction"/>
    <property type="evidence" value="ECO:0007669"/>
    <property type="project" value="TreeGrafter"/>
</dbReference>
<dbReference type="PROSITE" id="PS50212">
    <property type="entry name" value="RASGEF_NTER"/>
    <property type="match status" value="1"/>
</dbReference>
<dbReference type="GO" id="GO:0005886">
    <property type="term" value="C:plasma membrane"/>
    <property type="evidence" value="ECO:0007669"/>
    <property type="project" value="TreeGrafter"/>
</dbReference>
<organism evidence="6 7">
    <name type="scientific">Tieghemiomyces parasiticus</name>
    <dbReference type="NCBI Taxonomy" id="78921"/>
    <lineage>
        <taxon>Eukaryota</taxon>
        <taxon>Fungi</taxon>
        <taxon>Fungi incertae sedis</taxon>
        <taxon>Zoopagomycota</taxon>
        <taxon>Kickxellomycotina</taxon>
        <taxon>Dimargaritomycetes</taxon>
        <taxon>Dimargaritales</taxon>
        <taxon>Dimargaritaceae</taxon>
        <taxon>Tieghemiomyces</taxon>
    </lineage>
</organism>
<gene>
    <name evidence="6" type="ORF">IWQ60_010953</name>
</gene>
<evidence type="ECO:0000259" key="5">
    <source>
        <dbReference type="PROSITE" id="PS50212"/>
    </source>
</evidence>
<comment type="caution">
    <text evidence="6">The sequence shown here is derived from an EMBL/GenBank/DDBJ whole genome shotgun (WGS) entry which is preliminary data.</text>
</comment>
<evidence type="ECO:0000313" key="7">
    <source>
        <dbReference type="Proteomes" id="UP001150569"/>
    </source>
</evidence>
<evidence type="ECO:0000259" key="4">
    <source>
        <dbReference type="PROSITE" id="PS50009"/>
    </source>
</evidence>
<dbReference type="Pfam" id="PF00618">
    <property type="entry name" value="RasGEF_N"/>
    <property type="match status" value="1"/>
</dbReference>
<dbReference type="PANTHER" id="PTHR23113">
    <property type="entry name" value="GUANINE NUCLEOTIDE EXCHANGE FACTOR"/>
    <property type="match status" value="1"/>
</dbReference>
<feature type="compositionally biased region" description="Polar residues" evidence="3">
    <location>
        <begin position="266"/>
        <end position="276"/>
    </location>
</feature>
<keyword evidence="1 2" id="KW-0344">Guanine-nucleotide releasing factor</keyword>
<evidence type="ECO:0000256" key="3">
    <source>
        <dbReference type="SAM" id="MobiDB-lite"/>
    </source>
</evidence>
<evidence type="ECO:0000256" key="1">
    <source>
        <dbReference type="ARBA" id="ARBA00022658"/>
    </source>
</evidence>
<feature type="region of interest" description="Disordered" evidence="3">
    <location>
        <begin position="154"/>
        <end position="175"/>
    </location>
</feature>
<accession>A0A9W8DM32</accession>
<dbReference type="SMART" id="SM00147">
    <property type="entry name" value="RasGEF"/>
    <property type="match status" value="1"/>
</dbReference>
<dbReference type="Gene3D" id="1.10.840.10">
    <property type="entry name" value="Ras guanine-nucleotide exchange factors catalytic domain"/>
    <property type="match status" value="1"/>
</dbReference>